<dbReference type="AlphaFoldDB" id="A0A318KH65"/>
<dbReference type="InterPro" id="IPR001789">
    <property type="entry name" value="Sig_transdc_resp-reg_receiver"/>
</dbReference>
<dbReference type="RefSeq" id="WP_022937307.1">
    <property type="nucleotide sequence ID" value="NZ_CABKRQ010000002.1"/>
</dbReference>
<comment type="caution">
    <text evidence="8">The sequence shown here is derived from an EMBL/GenBank/DDBJ whole genome shotgun (WGS) entry which is preliminary data.</text>
</comment>
<evidence type="ECO:0000256" key="5">
    <source>
        <dbReference type="PROSITE-ProRule" id="PRU01091"/>
    </source>
</evidence>
<dbReference type="STRING" id="1034346.GCA_000313565_00993"/>
<keyword evidence="2 5" id="KW-0238">DNA-binding</keyword>
<dbReference type="GO" id="GO:0000156">
    <property type="term" value="F:phosphorelay response regulator activity"/>
    <property type="evidence" value="ECO:0007669"/>
    <property type="project" value="TreeGrafter"/>
</dbReference>
<sequence length="225" mass="25434">MKILIIEDEIDLLEALAMGFKKKGYAVDIADDGSLGLEYLLTNDYDLLILDLNLPSMDGIEVLQAIRKENKELKILILSARTEIDDRVKGLELGANDYLIKPFAFAELEARSAALLRRNFIQRDPLLCYGSLTLDMNLRSVMINENKIELAPKEYAILEYLLFNAGRVVSAEELIEHVWESDADYFSTSLKVHMSNLRKKLVEASGAEMILTIRGAGYLIEECKE</sequence>
<protein>
    <submittedName>
        <fullName evidence="8">DNA-binding response OmpR family regulator</fullName>
    </submittedName>
</protein>
<reference evidence="8 9" key="1">
    <citation type="submission" date="2018-05" db="EMBL/GenBank/DDBJ databases">
        <title>Genomic Encyclopedia of Type Strains, Phase IV (KMG-IV): sequencing the most valuable type-strain genomes for metagenomic binning, comparative biology and taxonomic classification.</title>
        <authorList>
            <person name="Goeker M."/>
        </authorList>
    </citation>
    <scope>NUCLEOTIDE SEQUENCE [LARGE SCALE GENOMIC DNA]</scope>
    <source>
        <strain evidence="8 9">JC118</strain>
    </source>
</reference>
<dbReference type="Pfam" id="PF00486">
    <property type="entry name" value="Trans_reg_C"/>
    <property type="match status" value="1"/>
</dbReference>
<accession>A0A318KH65</accession>
<dbReference type="GO" id="GO:0000976">
    <property type="term" value="F:transcription cis-regulatory region binding"/>
    <property type="evidence" value="ECO:0007669"/>
    <property type="project" value="TreeGrafter"/>
</dbReference>
<keyword evidence="9" id="KW-1185">Reference proteome</keyword>
<dbReference type="InterPro" id="IPR036388">
    <property type="entry name" value="WH-like_DNA-bd_sf"/>
</dbReference>
<keyword evidence="1" id="KW-0805">Transcription regulation</keyword>
<evidence type="ECO:0000256" key="4">
    <source>
        <dbReference type="PROSITE-ProRule" id="PRU00169"/>
    </source>
</evidence>
<evidence type="ECO:0000256" key="1">
    <source>
        <dbReference type="ARBA" id="ARBA00023015"/>
    </source>
</evidence>
<dbReference type="GO" id="GO:0006355">
    <property type="term" value="P:regulation of DNA-templated transcription"/>
    <property type="evidence" value="ECO:0007669"/>
    <property type="project" value="InterPro"/>
</dbReference>
<name>A0A318KH65_9FIRM</name>
<dbReference type="PROSITE" id="PS51755">
    <property type="entry name" value="OMPR_PHOB"/>
    <property type="match status" value="1"/>
</dbReference>
<dbReference type="CDD" id="cd00383">
    <property type="entry name" value="trans_reg_C"/>
    <property type="match status" value="1"/>
</dbReference>
<feature type="DNA-binding region" description="OmpR/PhoB-type" evidence="5">
    <location>
        <begin position="124"/>
        <end position="222"/>
    </location>
</feature>
<dbReference type="PROSITE" id="PS50110">
    <property type="entry name" value="RESPONSE_REGULATORY"/>
    <property type="match status" value="1"/>
</dbReference>
<dbReference type="SMART" id="SM00862">
    <property type="entry name" value="Trans_reg_C"/>
    <property type="match status" value="1"/>
</dbReference>
<dbReference type="GO" id="GO:0005829">
    <property type="term" value="C:cytosol"/>
    <property type="evidence" value="ECO:0007669"/>
    <property type="project" value="TreeGrafter"/>
</dbReference>
<dbReference type="PANTHER" id="PTHR48111:SF36">
    <property type="entry name" value="TRANSCRIPTIONAL REGULATORY PROTEIN CUTR"/>
    <property type="match status" value="1"/>
</dbReference>
<evidence type="ECO:0000313" key="9">
    <source>
        <dbReference type="Proteomes" id="UP000247612"/>
    </source>
</evidence>
<dbReference type="OrthoDB" id="9790442at2"/>
<dbReference type="InterPro" id="IPR001867">
    <property type="entry name" value="OmpR/PhoB-type_DNA-bd"/>
</dbReference>
<organism evidence="8 9">
    <name type="scientific">Dielma fastidiosa</name>
    <dbReference type="NCBI Taxonomy" id="1034346"/>
    <lineage>
        <taxon>Bacteria</taxon>
        <taxon>Bacillati</taxon>
        <taxon>Bacillota</taxon>
        <taxon>Erysipelotrichia</taxon>
        <taxon>Erysipelotrichales</taxon>
        <taxon>Erysipelotrichaceae</taxon>
        <taxon>Dielma</taxon>
    </lineage>
</organism>
<dbReference type="Gene3D" id="3.40.50.2300">
    <property type="match status" value="1"/>
</dbReference>
<dbReference type="SMART" id="SM00448">
    <property type="entry name" value="REC"/>
    <property type="match status" value="1"/>
</dbReference>
<keyword evidence="4" id="KW-0597">Phosphoprotein</keyword>
<evidence type="ECO:0000256" key="2">
    <source>
        <dbReference type="ARBA" id="ARBA00023125"/>
    </source>
</evidence>
<evidence type="ECO:0000313" key="8">
    <source>
        <dbReference type="EMBL" id="PXX77171.1"/>
    </source>
</evidence>
<evidence type="ECO:0000259" key="7">
    <source>
        <dbReference type="PROSITE" id="PS51755"/>
    </source>
</evidence>
<dbReference type="PANTHER" id="PTHR48111">
    <property type="entry name" value="REGULATOR OF RPOS"/>
    <property type="match status" value="1"/>
</dbReference>
<evidence type="ECO:0000256" key="3">
    <source>
        <dbReference type="ARBA" id="ARBA00023163"/>
    </source>
</evidence>
<gene>
    <name evidence="8" type="ORF">DES51_112111</name>
</gene>
<evidence type="ECO:0000259" key="6">
    <source>
        <dbReference type="PROSITE" id="PS50110"/>
    </source>
</evidence>
<keyword evidence="3" id="KW-0804">Transcription</keyword>
<proteinExistence type="predicted"/>
<feature type="domain" description="Response regulatory" evidence="6">
    <location>
        <begin position="2"/>
        <end position="116"/>
    </location>
</feature>
<dbReference type="Gene3D" id="6.10.250.690">
    <property type="match status" value="1"/>
</dbReference>
<dbReference type="InterPro" id="IPR039420">
    <property type="entry name" value="WalR-like"/>
</dbReference>
<dbReference type="EMBL" id="QJKH01000012">
    <property type="protein sequence ID" value="PXX77171.1"/>
    <property type="molecule type" value="Genomic_DNA"/>
</dbReference>
<feature type="modified residue" description="4-aspartylphosphate" evidence="4">
    <location>
        <position position="51"/>
    </location>
</feature>
<feature type="domain" description="OmpR/PhoB-type" evidence="7">
    <location>
        <begin position="124"/>
        <end position="222"/>
    </location>
</feature>
<dbReference type="GO" id="GO:0032993">
    <property type="term" value="C:protein-DNA complex"/>
    <property type="evidence" value="ECO:0007669"/>
    <property type="project" value="TreeGrafter"/>
</dbReference>
<dbReference type="SUPFAM" id="SSF52172">
    <property type="entry name" value="CheY-like"/>
    <property type="match status" value="1"/>
</dbReference>
<dbReference type="Pfam" id="PF00072">
    <property type="entry name" value="Response_reg"/>
    <property type="match status" value="1"/>
</dbReference>
<dbReference type="Proteomes" id="UP000247612">
    <property type="component" value="Unassembled WGS sequence"/>
</dbReference>
<dbReference type="InterPro" id="IPR011006">
    <property type="entry name" value="CheY-like_superfamily"/>
</dbReference>
<dbReference type="Gene3D" id="1.10.10.10">
    <property type="entry name" value="Winged helix-like DNA-binding domain superfamily/Winged helix DNA-binding domain"/>
    <property type="match status" value="1"/>
</dbReference>